<dbReference type="InterPro" id="IPR012677">
    <property type="entry name" value="Nucleotide-bd_a/b_plait_sf"/>
</dbReference>
<dbReference type="InterPro" id="IPR007846">
    <property type="entry name" value="RRM_NUP35_dom"/>
</dbReference>
<sequence>MYSPLLNRSAGLVSAADAMNDSVSGMNRRLVADSQDDAAKTPAFLFGQKRRSMAPGTPSYENLERMFFFEKTSRSWHLTVPSRGNWMHIRYSCPVHARQALSRNASLIDGTLRVGVIPCTEKEIVGADVSQITSPVLNRSNVVEQSIREESPKEIPSITPTKERPESLDDSMNRSRLSMASRAGMRSLTVSYDNRQDAKVRFF</sequence>
<dbReference type="GO" id="GO:0044613">
    <property type="term" value="C:nuclear pore central transport channel"/>
    <property type="evidence" value="ECO:0007669"/>
    <property type="project" value="TreeGrafter"/>
</dbReference>
<dbReference type="OrthoDB" id="10015491at2759"/>
<keyword evidence="11" id="KW-1185">Reference proteome</keyword>
<dbReference type="GO" id="GO:0051028">
    <property type="term" value="P:mRNA transport"/>
    <property type="evidence" value="ECO:0007669"/>
    <property type="project" value="UniProtKB-KW"/>
</dbReference>
<evidence type="ECO:0000256" key="7">
    <source>
        <dbReference type="ARBA" id="ARBA00030250"/>
    </source>
</evidence>
<dbReference type="GO" id="GO:0005543">
    <property type="term" value="F:phospholipid binding"/>
    <property type="evidence" value="ECO:0007669"/>
    <property type="project" value="TreeGrafter"/>
</dbReference>
<name>A0A0B1SMT8_OESDE</name>
<protein>
    <recommendedName>
        <fullName evidence="2">Nucleoporin NUP35</fullName>
    </recommendedName>
    <alternativeName>
        <fullName evidence="7">35 kDa nucleoporin</fullName>
    </alternativeName>
    <alternativeName>
        <fullName evidence="6">Nucleoporin NUP53</fullName>
    </alternativeName>
</protein>
<dbReference type="AlphaFoldDB" id="A0A0B1SMT8"/>
<dbReference type="Proteomes" id="UP000053660">
    <property type="component" value="Unassembled WGS sequence"/>
</dbReference>
<feature type="region of interest" description="Disordered" evidence="8">
    <location>
        <begin position="143"/>
        <end position="180"/>
    </location>
</feature>
<evidence type="ECO:0000313" key="11">
    <source>
        <dbReference type="Proteomes" id="UP000053660"/>
    </source>
</evidence>
<keyword evidence="5" id="KW-0539">Nucleus</keyword>
<evidence type="ECO:0000256" key="4">
    <source>
        <dbReference type="ARBA" id="ARBA00022816"/>
    </source>
</evidence>
<dbReference type="GO" id="GO:0044615">
    <property type="term" value="C:nuclear pore nuclear basket"/>
    <property type="evidence" value="ECO:0007669"/>
    <property type="project" value="TreeGrafter"/>
</dbReference>
<organism evidence="10 11">
    <name type="scientific">Oesophagostomum dentatum</name>
    <name type="common">Nodular worm</name>
    <dbReference type="NCBI Taxonomy" id="61180"/>
    <lineage>
        <taxon>Eukaryota</taxon>
        <taxon>Metazoa</taxon>
        <taxon>Ecdysozoa</taxon>
        <taxon>Nematoda</taxon>
        <taxon>Chromadorea</taxon>
        <taxon>Rhabditida</taxon>
        <taxon>Rhabditina</taxon>
        <taxon>Rhabditomorpha</taxon>
        <taxon>Strongyloidea</taxon>
        <taxon>Strongylidae</taxon>
        <taxon>Oesophagostomum</taxon>
    </lineage>
</organism>
<evidence type="ECO:0000256" key="1">
    <source>
        <dbReference type="ARBA" id="ARBA00004123"/>
    </source>
</evidence>
<dbReference type="EMBL" id="KN561060">
    <property type="protein sequence ID" value="KHJ86254.1"/>
    <property type="molecule type" value="Genomic_DNA"/>
</dbReference>
<evidence type="ECO:0000256" key="8">
    <source>
        <dbReference type="SAM" id="MobiDB-lite"/>
    </source>
</evidence>
<evidence type="ECO:0000256" key="6">
    <source>
        <dbReference type="ARBA" id="ARBA00029997"/>
    </source>
</evidence>
<keyword evidence="4" id="KW-0509">mRNA transport</keyword>
<evidence type="ECO:0000256" key="2">
    <source>
        <dbReference type="ARBA" id="ARBA00016439"/>
    </source>
</evidence>
<reference evidence="10 11" key="1">
    <citation type="submission" date="2014-03" db="EMBL/GenBank/DDBJ databases">
        <title>Draft genome of the hookworm Oesophagostomum dentatum.</title>
        <authorList>
            <person name="Mitreva M."/>
        </authorList>
    </citation>
    <scope>NUCLEOTIDE SEQUENCE [LARGE SCALE GENOMIC DNA]</scope>
    <source>
        <strain evidence="10 11">OD-Hann</strain>
    </source>
</reference>
<evidence type="ECO:0000259" key="9">
    <source>
        <dbReference type="Pfam" id="PF05172"/>
    </source>
</evidence>
<proteinExistence type="predicted"/>
<dbReference type="PANTHER" id="PTHR21527">
    <property type="entry name" value="NUCLEOPORIN NUP35"/>
    <property type="match status" value="1"/>
</dbReference>
<evidence type="ECO:0000256" key="3">
    <source>
        <dbReference type="ARBA" id="ARBA00022448"/>
    </source>
</evidence>
<comment type="subcellular location">
    <subcellularLocation>
        <location evidence="1">Nucleus</location>
    </subcellularLocation>
</comment>
<evidence type="ECO:0000313" key="10">
    <source>
        <dbReference type="EMBL" id="KHJ86254.1"/>
    </source>
</evidence>
<accession>A0A0B1SMT8</accession>
<feature type="compositionally biased region" description="Basic and acidic residues" evidence="8">
    <location>
        <begin position="161"/>
        <end position="173"/>
    </location>
</feature>
<feature type="non-terminal residue" evidence="10">
    <location>
        <position position="203"/>
    </location>
</feature>
<dbReference type="GO" id="GO:0006607">
    <property type="term" value="P:NLS-bearing protein import into nucleus"/>
    <property type="evidence" value="ECO:0007669"/>
    <property type="project" value="TreeGrafter"/>
</dbReference>
<dbReference type="PANTHER" id="PTHR21527:SF6">
    <property type="entry name" value="NUCLEOPORIN NUP35"/>
    <property type="match status" value="1"/>
</dbReference>
<feature type="domain" description="RRM Nup35-type" evidence="9">
    <location>
        <begin position="78"/>
        <end position="126"/>
    </location>
</feature>
<dbReference type="GO" id="GO:0006999">
    <property type="term" value="P:nuclear pore organization"/>
    <property type="evidence" value="ECO:0007669"/>
    <property type="project" value="TreeGrafter"/>
</dbReference>
<gene>
    <name evidence="10" type="ORF">OESDEN_14002</name>
</gene>
<evidence type="ECO:0000256" key="5">
    <source>
        <dbReference type="ARBA" id="ARBA00023242"/>
    </source>
</evidence>
<dbReference type="Gene3D" id="3.30.70.330">
    <property type="match status" value="1"/>
</dbReference>
<keyword evidence="3" id="KW-0813">Transport</keyword>
<dbReference type="Pfam" id="PF05172">
    <property type="entry name" value="RRM_Nup35"/>
    <property type="match status" value="1"/>
</dbReference>
<dbReference type="GO" id="GO:0017056">
    <property type="term" value="F:structural constituent of nuclear pore"/>
    <property type="evidence" value="ECO:0007669"/>
    <property type="project" value="TreeGrafter"/>
</dbReference>